<accession>A0AA38KLM8</accession>
<evidence type="ECO:0000256" key="1">
    <source>
        <dbReference type="SAM" id="MobiDB-lite"/>
    </source>
</evidence>
<feature type="region of interest" description="Disordered" evidence="1">
    <location>
        <begin position="1"/>
        <end position="21"/>
    </location>
</feature>
<dbReference type="PANTHER" id="PTHR48475">
    <property type="entry name" value="RIBONUCLEASE H"/>
    <property type="match status" value="1"/>
</dbReference>
<feature type="compositionally biased region" description="Basic and acidic residues" evidence="1">
    <location>
        <begin position="1"/>
        <end position="20"/>
    </location>
</feature>
<dbReference type="EMBL" id="JAHRHJ020000008">
    <property type="protein sequence ID" value="KAH9306921.1"/>
    <property type="molecule type" value="Genomic_DNA"/>
</dbReference>
<name>A0AA38KLM8_TAXCH</name>
<feature type="non-terminal residue" evidence="2">
    <location>
        <position position="1"/>
    </location>
</feature>
<sequence length="93" mass="10848">SENPGERGDYTDETRDRQEEPDSLPLVLFVATSDEWYSDIAFFLTYGECPMHLTAKEKRTIKLRVAKYVIWDDGLYKRGIDGIFLRCVDKPQQ</sequence>
<protein>
    <submittedName>
        <fullName evidence="2">Uncharacterized protein</fullName>
    </submittedName>
</protein>
<evidence type="ECO:0000313" key="3">
    <source>
        <dbReference type="Proteomes" id="UP000824469"/>
    </source>
</evidence>
<dbReference type="PANTHER" id="PTHR48475:SF1">
    <property type="entry name" value="RNASE H TYPE-1 DOMAIN-CONTAINING PROTEIN"/>
    <property type="match status" value="1"/>
</dbReference>
<organism evidence="2 3">
    <name type="scientific">Taxus chinensis</name>
    <name type="common">Chinese yew</name>
    <name type="synonym">Taxus wallichiana var. chinensis</name>
    <dbReference type="NCBI Taxonomy" id="29808"/>
    <lineage>
        <taxon>Eukaryota</taxon>
        <taxon>Viridiplantae</taxon>
        <taxon>Streptophyta</taxon>
        <taxon>Embryophyta</taxon>
        <taxon>Tracheophyta</taxon>
        <taxon>Spermatophyta</taxon>
        <taxon>Pinopsida</taxon>
        <taxon>Pinidae</taxon>
        <taxon>Conifers II</taxon>
        <taxon>Cupressales</taxon>
        <taxon>Taxaceae</taxon>
        <taxon>Taxus</taxon>
    </lineage>
</organism>
<reference evidence="2 3" key="1">
    <citation type="journal article" date="2021" name="Nat. Plants">
        <title>The Taxus genome provides insights into paclitaxel biosynthesis.</title>
        <authorList>
            <person name="Xiong X."/>
            <person name="Gou J."/>
            <person name="Liao Q."/>
            <person name="Li Y."/>
            <person name="Zhou Q."/>
            <person name="Bi G."/>
            <person name="Li C."/>
            <person name="Du R."/>
            <person name="Wang X."/>
            <person name="Sun T."/>
            <person name="Guo L."/>
            <person name="Liang H."/>
            <person name="Lu P."/>
            <person name="Wu Y."/>
            <person name="Zhang Z."/>
            <person name="Ro D.K."/>
            <person name="Shang Y."/>
            <person name="Huang S."/>
            <person name="Yan J."/>
        </authorList>
    </citation>
    <scope>NUCLEOTIDE SEQUENCE [LARGE SCALE GENOMIC DNA]</scope>
    <source>
        <strain evidence="2">Ta-2019</strain>
    </source>
</reference>
<proteinExistence type="predicted"/>
<dbReference type="Proteomes" id="UP000824469">
    <property type="component" value="Unassembled WGS sequence"/>
</dbReference>
<feature type="non-terminal residue" evidence="2">
    <location>
        <position position="93"/>
    </location>
</feature>
<evidence type="ECO:0000313" key="2">
    <source>
        <dbReference type="EMBL" id="KAH9306921.1"/>
    </source>
</evidence>
<gene>
    <name evidence="2" type="ORF">KI387_011325</name>
</gene>
<dbReference type="AlphaFoldDB" id="A0AA38KLM8"/>
<comment type="caution">
    <text evidence="2">The sequence shown here is derived from an EMBL/GenBank/DDBJ whole genome shotgun (WGS) entry which is preliminary data.</text>
</comment>
<keyword evidence="3" id="KW-1185">Reference proteome</keyword>